<dbReference type="InterPro" id="IPR036097">
    <property type="entry name" value="HisK_dim/P_sf"/>
</dbReference>
<dbReference type="InterPro" id="IPR036890">
    <property type="entry name" value="HATPase_C_sf"/>
</dbReference>
<comment type="catalytic activity">
    <reaction evidence="1">
        <text>ATP + protein L-histidine = ADP + protein N-phospho-L-histidine.</text>
        <dbReference type="EC" id="2.7.13.3"/>
    </reaction>
</comment>
<dbReference type="InterPro" id="IPR000700">
    <property type="entry name" value="PAS-assoc_C"/>
</dbReference>
<dbReference type="EC" id="2.7.13.3" evidence="2"/>
<evidence type="ECO:0000256" key="1">
    <source>
        <dbReference type="ARBA" id="ARBA00000085"/>
    </source>
</evidence>
<keyword evidence="14" id="KW-1185">Reference proteome</keyword>
<dbReference type="Pfam" id="PF00989">
    <property type="entry name" value="PAS"/>
    <property type="match status" value="1"/>
</dbReference>
<dbReference type="PRINTS" id="PR00344">
    <property type="entry name" value="BCTRLSENSOR"/>
</dbReference>
<dbReference type="GO" id="GO:0006355">
    <property type="term" value="P:regulation of DNA-templated transcription"/>
    <property type="evidence" value="ECO:0007669"/>
    <property type="project" value="InterPro"/>
</dbReference>
<evidence type="ECO:0000256" key="7">
    <source>
        <dbReference type="SAM" id="Coils"/>
    </source>
</evidence>
<evidence type="ECO:0000259" key="9">
    <source>
        <dbReference type="PROSITE" id="PS50109"/>
    </source>
</evidence>
<dbReference type="PROSITE" id="PS50113">
    <property type="entry name" value="PAC"/>
    <property type="match status" value="1"/>
</dbReference>
<evidence type="ECO:0000256" key="2">
    <source>
        <dbReference type="ARBA" id="ARBA00012438"/>
    </source>
</evidence>
<dbReference type="RefSeq" id="WP_151118739.1">
    <property type="nucleotide sequence ID" value="NZ_CP042582.1"/>
</dbReference>
<dbReference type="InterPro" id="IPR035965">
    <property type="entry name" value="PAS-like_dom_sf"/>
</dbReference>
<dbReference type="InterPro" id="IPR004358">
    <property type="entry name" value="Sig_transdc_His_kin-like_C"/>
</dbReference>
<evidence type="ECO:0000259" key="11">
    <source>
        <dbReference type="PROSITE" id="PS50112"/>
    </source>
</evidence>
<dbReference type="CDD" id="cd00082">
    <property type="entry name" value="HisKA"/>
    <property type="match status" value="1"/>
</dbReference>
<dbReference type="SMART" id="SM00091">
    <property type="entry name" value="PAS"/>
    <property type="match status" value="1"/>
</dbReference>
<gene>
    <name evidence="13" type="ORF">FRZ61_32860</name>
</gene>
<sequence length="643" mass="69831">MFSFDRLYLDLPRLKPGSWRAWLAAPALVAAALLLRLALDGWVDDASLMLFLPAIIAAAFLGGGRAGLLALALSAGAWRLTWPAASVPFDALALFLLVGLVTVAAIGALRNAVSSVKRLNRTLADSEAKFRNLIESAPDAMVIADEKGRIALVNAQTERLFGYGREELIGQPVGILIPRPLADGHRRRMDAYMARPTTRAMGGTFDLHARHKDGREIPVEISLSPLWTEGGLLVSSAIRDVSARRAIERELAQARQEEQAASRAKSDFLSSMSHELRTPLNAVIGFAQILELEDEDSLTPRQREYVDYIRGGGEHLLNLVNEVLDLSRIEAGRLSLAIEPGNVFDALEQAHQAMAPLADKAGIRLDLHLPDESADVRADRLRLHQVLLNLVSNAIKYNRPGGRATLTARVAPGDRIEFVVTDTGLGIAPGRQKDLFQPFQRLGAEHSAIEGTGLGLSLSRRLVEAMGGTIGLTSEPGQGSRVWFELPAEPGTRRTGPSSAAAPILLPGPQSRTYTLLHIDDNPLSIRLMEGILRSLPQVKMMSASTPQLGLELARAHRPDIILLDLHLPEMNGFQVLAQLKEMAETRDIPVLALTASAYPGDVKRGLTAGFFRYLTKPIDIKLLFAAIDEALIESEGRREAAG</sequence>
<dbReference type="PROSITE" id="PS50112">
    <property type="entry name" value="PAS"/>
    <property type="match status" value="1"/>
</dbReference>
<dbReference type="SUPFAM" id="SSF55874">
    <property type="entry name" value="ATPase domain of HSP90 chaperone/DNA topoisomerase II/histidine kinase"/>
    <property type="match status" value="1"/>
</dbReference>
<dbReference type="SMART" id="SM00388">
    <property type="entry name" value="HisKA"/>
    <property type="match status" value="1"/>
</dbReference>
<feature type="domain" description="Response regulatory" evidence="10">
    <location>
        <begin position="515"/>
        <end position="632"/>
    </location>
</feature>
<dbReference type="Gene3D" id="3.30.565.10">
    <property type="entry name" value="Histidine kinase-like ATPase, C-terminal domain"/>
    <property type="match status" value="1"/>
</dbReference>
<dbReference type="KEGG" id="hadh:FRZ61_32860"/>
<dbReference type="Gene3D" id="3.40.50.2300">
    <property type="match status" value="1"/>
</dbReference>
<evidence type="ECO:0000256" key="6">
    <source>
        <dbReference type="PROSITE-ProRule" id="PRU00169"/>
    </source>
</evidence>
<proteinExistence type="predicted"/>
<dbReference type="SMART" id="SM00387">
    <property type="entry name" value="HATPase_c"/>
    <property type="match status" value="1"/>
</dbReference>
<dbReference type="GO" id="GO:0000155">
    <property type="term" value="F:phosphorelay sensor kinase activity"/>
    <property type="evidence" value="ECO:0007669"/>
    <property type="project" value="InterPro"/>
</dbReference>
<protein>
    <recommendedName>
        <fullName evidence="2">histidine kinase</fullName>
        <ecNumber evidence="2">2.7.13.3</ecNumber>
    </recommendedName>
</protein>
<evidence type="ECO:0000256" key="3">
    <source>
        <dbReference type="ARBA" id="ARBA00022553"/>
    </source>
</evidence>
<dbReference type="Gene3D" id="3.30.450.20">
    <property type="entry name" value="PAS domain"/>
    <property type="match status" value="1"/>
</dbReference>
<dbReference type="Pfam" id="PF00072">
    <property type="entry name" value="Response_reg"/>
    <property type="match status" value="1"/>
</dbReference>
<dbReference type="SMART" id="SM00448">
    <property type="entry name" value="REC"/>
    <property type="match status" value="1"/>
</dbReference>
<feature type="coiled-coil region" evidence="7">
    <location>
        <begin position="109"/>
        <end position="136"/>
    </location>
</feature>
<keyword evidence="8" id="KW-0472">Membrane</keyword>
<dbReference type="AlphaFoldDB" id="A0A5J6MZW8"/>
<keyword evidence="5" id="KW-0418">Kinase</keyword>
<evidence type="ECO:0000259" key="12">
    <source>
        <dbReference type="PROSITE" id="PS50113"/>
    </source>
</evidence>
<keyword evidence="7" id="KW-0175">Coiled coil</keyword>
<evidence type="ECO:0000256" key="4">
    <source>
        <dbReference type="ARBA" id="ARBA00022679"/>
    </source>
</evidence>
<dbReference type="PROSITE" id="PS50109">
    <property type="entry name" value="HIS_KIN"/>
    <property type="match status" value="1"/>
</dbReference>
<feature type="transmembrane region" description="Helical" evidence="8">
    <location>
        <begin position="92"/>
        <end position="113"/>
    </location>
</feature>
<evidence type="ECO:0000313" key="14">
    <source>
        <dbReference type="Proteomes" id="UP000325797"/>
    </source>
</evidence>
<evidence type="ECO:0000256" key="8">
    <source>
        <dbReference type="SAM" id="Phobius"/>
    </source>
</evidence>
<feature type="transmembrane region" description="Helical" evidence="8">
    <location>
        <begin position="51"/>
        <end position="72"/>
    </location>
</feature>
<dbReference type="SUPFAM" id="SSF55785">
    <property type="entry name" value="PYP-like sensor domain (PAS domain)"/>
    <property type="match status" value="1"/>
</dbReference>
<dbReference type="FunFam" id="3.30.565.10:FF:000006">
    <property type="entry name" value="Sensor histidine kinase WalK"/>
    <property type="match status" value="1"/>
</dbReference>
<name>A0A5J6MZW8_9PROT</name>
<feature type="domain" description="PAC" evidence="12">
    <location>
        <begin position="203"/>
        <end position="253"/>
    </location>
</feature>
<dbReference type="SUPFAM" id="SSF52172">
    <property type="entry name" value="CheY-like"/>
    <property type="match status" value="1"/>
</dbReference>
<dbReference type="PROSITE" id="PS50110">
    <property type="entry name" value="RESPONSE_REGULATORY"/>
    <property type="match status" value="1"/>
</dbReference>
<dbReference type="Pfam" id="PF00512">
    <property type="entry name" value="HisKA"/>
    <property type="match status" value="1"/>
</dbReference>
<dbReference type="NCBIfam" id="TIGR00229">
    <property type="entry name" value="sensory_box"/>
    <property type="match status" value="1"/>
</dbReference>
<dbReference type="SUPFAM" id="SSF47384">
    <property type="entry name" value="Homodimeric domain of signal transducing histidine kinase"/>
    <property type="match status" value="1"/>
</dbReference>
<dbReference type="InterPro" id="IPR001789">
    <property type="entry name" value="Sig_transdc_resp-reg_receiver"/>
</dbReference>
<dbReference type="InterPro" id="IPR011006">
    <property type="entry name" value="CheY-like_superfamily"/>
</dbReference>
<feature type="modified residue" description="4-aspartylphosphate" evidence="6">
    <location>
        <position position="565"/>
    </location>
</feature>
<keyword evidence="8" id="KW-0812">Transmembrane</keyword>
<organism evidence="13 14">
    <name type="scientific">Hypericibacter adhaerens</name>
    <dbReference type="NCBI Taxonomy" id="2602016"/>
    <lineage>
        <taxon>Bacteria</taxon>
        <taxon>Pseudomonadati</taxon>
        <taxon>Pseudomonadota</taxon>
        <taxon>Alphaproteobacteria</taxon>
        <taxon>Rhodospirillales</taxon>
        <taxon>Dongiaceae</taxon>
        <taxon>Hypericibacter</taxon>
    </lineage>
</organism>
<feature type="domain" description="PAS" evidence="11">
    <location>
        <begin position="126"/>
        <end position="171"/>
    </location>
</feature>
<dbReference type="InterPro" id="IPR000014">
    <property type="entry name" value="PAS"/>
</dbReference>
<feature type="transmembrane region" description="Helical" evidence="8">
    <location>
        <begin position="20"/>
        <end position="39"/>
    </location>
</feature>
<evidence type="ECO:0000259" key="10">
    <source>
        <dbReference type="PROSITE" id="PS50110"/>
    </source>
</evidence>
<accession>A0A5J6MZW8</accession>
<dbReference type="EMBL" id="CP042582">
    <property type="protein sequence ID" value="QEX23348.1"/>
    <property type="molecule type" value="Genomic_DNA"/>
</dbReference>
<evidence type="ECO:0000256" key="5">
    <source>
        <dbReference type="ARBA" id="ARBA00022777"/>
    </source>
</evidence>
<dbReference type="OrthoDB" id="8477070at2"/>
<keyword evidence="8" id="KW-1133">Transmembrane helix</keyword>
<dbReference type="InterPro" id="IPR003594">
    <property type="entry name" value="HATPase_dom"/>
</dbReference>
<dbReference type="InterPro" id="IPR005467">
    <property type="entry name" value="His_kinase_dom"/>
</dbReference>
<dbReference type="CDD" id="cd16922">
    <property type="entry name" value="HATPase_EvgS-ArcB-TorS-like"/>
    <property type="match status" value="1"/>
</dbReference>
<dbReference type="Proteomes" id="UP000325797">
    <property type="component" value="Chromosome"/>
</dbReference>
<dbReference type="CDD" id="cd00130">
    <property type="entry name" value="PAS"/>
    <property type="match status" value="1"/>
</dbReference>
<keyword evidence="4" id="KW-0808">Transferase</keyword>
<dbReference type="InterPro" id="IPR003661">
    <property type="entry name" value="HisK_dim/P_dom"/>
</dbReference>
<dbReference type="Gene3D" id="1.10.287.130">
    <property type="match status" value="1"/>
</dbReference>
<keyword evidence="3 6" id="KW-0597">Phosphoprotein</keyword>
<dbReference type="Pfam" id="PF02518">
    <property type="entry name" value="HATPase_c"/>
    <property type="match status" value="1"/>
</dbReference>
<feature type="domain" description="Histidine kinase" evidence="9">
    <location>
        <begin position="271"/>
        <end position="490"/>
    </location>
</feature>
<dbReference type="PANTHER" id="PTHR43047">
    <property type="entry name" value="TWO-COMPONENT HISTIDINE PROTEIN KINASE"/>
    <property type="match status" value="1"/>
</dbReference>
<dbReference type="InterPro" id="IPR013767">
    <property type="entry name" value="PAS_fold"/>
</dbReference>
<reference evidence="13 14" key="1">
    <citation type="submission" date="2019-08" db="EMBL/GenBank/DDBJ databases">
        <title>Hyperibacter terrae gen. nov., sp. nov. and Hyperibacter viscosus sp. nov., two new members in the family Rhodospirillaceae isolated from the rhizosphere of Hypericum perforatum.</title>
        <authorList>
            <person name="Noviana Z."/>
        </authorList>
    </citation>
    <scope>NUCLEOTIDE SEQUENCE [LARGE SCALE GENOMIC DNA]</scope>
    <source>
        <strain evidence="13 14">R5959</strain>
    </source>
</reference>
<evidence type="ECO:0000313" key="13">
    <source>
        <dbReference type="EMBL" id="QEX23348.1"/>
    </source>
</evidence>